<dbReference type="PANTHER" id="PTHR32182:SF0">
    <property type="entry name" value="DNA REPLICATION AND REPAIR PROTEIN RECF"/>
    <property type="match status" value="1"/>
</dbReference>
<reference evidence="2" key="1">
    <citation type="submission" date="2020-11" db="EMBL/GenBank/DDBJ databases">
        <title>Azospira inquinata sp. nov.</title>
        <authorList>
            <person name="Moe W.M."/>
            <person name="Mikes M.C."/>
        </authorList>
    </citation>
    <scope>NUCLEOTIDE SEQUENCE</scope>
    <source>
        <strain evidence="2">Azo-3</strain>
    </source>
</reference>
<evidence type="ECO:0000313" key="3">
    <source>
        <dbReference type="Proteomes" id="UP000683428"/>
    </source>
</evidence>
<dbReference type="RefSeq" id="WP_216130902.1">
    <property type="nucleotide sequence ID" value="NZ_CP064782.1"/>
</dbReference>
<dbReference type="PANTHER" id="PTHR32182">
    <property type="entry name" value="DNA REPLICATION AND REPAIR PROTEIN RECF"/>
    <property type="match status" value="1"/>
</dbReference>
<dbReference type="EMBL" id="CP064782">
    <property type="protein sequence ID" value="QWT50188.1"/>
    <property type="molecule type" value="Genomic_DNA"/>
</dbReference>
<gene>
    <name evidence="2" type="ORF">Azoinq_06265</name>
</gene>
<proteinExistence type="predicted"/>
<dbReference type="Proteomes" id="UP000683428">
    <property type="component" value="Chromosome"/>
</dbReference>
<dbReference type="AlphaFoldDB" id="A0A975SPJ3"/>
<keyword evidence="1" id="KW-0175">Coiled coil</keyword>
<name>A0A975SPJ3_9RHOO</name>
<dbReference type="KEGG" id="aiq:Azoinq_06265"/>
<feature type="coiled-coil region" evidence="1">
    <location>
        <begin position="701"/>
        <end position="728"/>
    </location>
</feature>
<protein>
    <submittedName>
        <fullName evidence="2">Uncharacterized protein</fullName>
    </submittedName>
</protein>
<sequence>MMHLIDVHLVHFYLWDYETFHPSPRGFGILGANGAGKTSFGDAVQVAWVGGNDRYLHFNAQSVQKDARSLRDYGLGMIRSGQGDHTVISRKRDEGLTYITLVFRSDQNPANVVSAGICFHSRISEKNHDTLGLYVLPGVHLSLDQHLEKVGSDAYRPMPWELFDAQARQLAARAGRTPTLTAKAKVYVEELMHNLQHPGQPINTDTFLRAFSHSVKLKHVDSVGEFLRGYLVEAKAIEKQGTLLHMQSLRELQVQIAEVKQQIVELALIDKCYKKLASHLRTKCTAEAVRGQLQYESHSSTLDSLQGDIDKVGESIRTQAARLDILQNKLPQLKETYEQLLAAFNTDPDVLKSSQAARVHEAKLRAVGLLFREIERLQLLVRGSLAALHVAWENGSQKEAKAVADLLKQWDARAEQGEAAGLDDINHVLPLLTTAGEQLSRHISAQARRVAEAKTNFDAVTGKISASQRGFHVSDDGAATAMLALERAGISTQPVGSLVSVTAPDWRRAIESFLKRNRFSIVVDPGREQDAMRIMRKENIREVTVVVPSHVSDWIGRKPHTESVAALVDGTHPVALAYVRQLLGSLRQVETEEDLERHSRSLTRDGMLSANGGTKGIRLIPEAECMLGRKLSNEDKAGLQAALITATDTRATAQQQLNLLKAADEQIRATVRDVSLERFARALNDYQTAKADADASKPIQTEKVSEHLVALKERMDKAKNALKDAETEVEKLLPDLGGDRQKHQDLLRRHEDTQKLIDTSKSLLDEIRQRVDYDDADFVKLYSHCFDVISADSDTGPADVMILLERQIKGADSRIGGADREATMAFADFINPRSMVLQEERSDWRKAAVWVANRIEMLQGSTLGKYEEEAADARAAAEAAFQADVKFKIREACAEVKNRISDLNRILTSSPAFTGGEKYEFVFTPSPAHEALFKAIMDQTLDFQPGTMFANPEMQKEVSRLLDNCQSGLDKNNNPFEDYRLFYNFDLSILVDGKKVDSLSNRMGVASNGEHRVPFYVIAGAALANAYRIKDPATHQGVGIMILDEAFYGIDAQNSFATMEFLNSLGLQVILAGPDTDAGKLAPMMEAYYELIRPNNGTDVFLEYIVVKEPTHQKFLSDMPERNPELVGHAVAQLSLSIP</sequence>
<keyword evidence="3" id="KW-1185">Reference proteome</keyword>
<evidence type="ECO:0000313" key="2">
    <source>
        <dbReference type="EMBL" id="QWT50188.1"/>
    </source>
</evidence>
<organism evidence="2 3">
    <name type="scientific">Azospira inquinata</name>
    <dbReference type="NCBI Taxonomy" id="2785627"/>
    <lineage>
        <taxon>Bacteria</taxon>
        <taxon>Pseudomonadati</taxon>
        <taxon>Pseudomonadota</taxon>
        <taxon>Betaproteobacteria</taxon>
        <taxon>Rhodocyclales</taxon>
        <taxon>Rhodocyclaceae</taxon>
        <taxon>Azospira</taxon>
    </lineage>
</organism>
<accession>A0A975SPJ3</accession>
<feature type="coiled-coil region" evidence="1">
    <location>
        <begin position="316"/>
        <end position="343"/>
    </location>
</feature>
<dbReference type="GO" id="GO:0006302">
    <property type="term" value="P:double-strand break repair"/>
    <property type="evidence" value="ECO:0007669"/>
    <property type="project" value="TreeGrafter"/>
</dbReference>
<dbReference type="GO" id="GO:0000731">
    <property type="term" value="P:DNA synthesis involved in DNA repair"/>
    <property type="evidence" value="ECO:0007669"/>
    <property type="project" value="TreeGrafter"/>
</dbReference>
<evidence type="ECO:0000256" key="1">
    <source>
        <dbReference type="SAM" id="Coils"/>
    </source>
</evidence>
<dbReference type="Pfam" id="PF13558">
    <property type="entry name" value="SbcC_Walker_B"/>
    <property type="match status" value="1"/>
</dbReference>